<keyword evidence="4" id="KW-1185">Reference proteome</keyword>
<evidence type="ECO:0000313" key="4">
    <source>
        <dbReference type="Proteomes" id="UP000638014"/>
    </source>
</evidence>
<evidence type="ECO:0000259" key="2">
    <source>
        <dbReference type="Pfam" id="PF03787"/>
    </source>
</evidence>
<dbReference type="InterPro" id="IPR052216">
    <property type="entry name" value="CRISPR_Csm3_endoribonuclease"/>
</dbReference>
<dbReference type="PANTHER" id="PTHR35579:SF6">
    <property type="entry name" value="DUF324 DOMAIN-CONTAINING PROTEIN"/>
    <property type="match status" value="1"/>
</dbReference>
<evidence type="ECO:0000313" key="3">
    <source>
        <dbReference type="EMBL" id="MBD1389278.1"/>
    </source>
</evidence>
<name>A0A8J6QUN7_9GAMM</name>
<dbReference type="EMBL" id="JACXAF010000008">
    <property type="protein sequence ID" value="MBD1389278.1"/>
    <property type="molecule type" value="Genomic_DNA"/>
</dbReference>
<comment type="caution">
    <text evidence="3">The sequence shown here is derived from an EMBL/GenBank/DDBJ whole genome shotgun (WGS) entry which is preliminary data.</text>
</comment>
<protein>
    <recommendedName>
        <fullName evidence="2">CRISPR type III-associated protein domain-containing protein</fullName>
    </recommendedName>
</protein>
<organism evidence="3 4">
    <name type="scientific">Neiella litorisoli</name>
    <dbReference type="NCBI Taxonomy" id="2771431"/>
    <lineage>
        <taxon>Bacteria</taxon>
        <taxon>Pseudomonadati</taxon>
        <taxon>Pseudomonadota</taxon>
        <taxon>Gammaproteobacteria</taxon>
        <taxon>Alteromonadales</taxon>
        <taxon>Echinimonadaceae</taxon>
        <taxon>Neiella</taxon>
    </lineage>
</organism>
<sequence>MAVNSGQTAKGFDADLVRDANGLPIIPATSLIGALRHCYERNSSNSDWFGNKDESSKVSATFGCVHNQLNQPIQGLISPAEIEQDDLLSRLIQKAPVKRDRVALNERGVAKDKAQFDQVALPKGTRFTFDLVLQEAHKVGEAWHALLDVLAHPLLRLGATTRNGFGCFDVKAIETVNWNLKAEDAATSYAHLNRRINGSLHDESYDYVPNTKVKPIVKASLKAESGWISGTGHYDLSGKNRSSINRFSGSEVCIKWLGSGDSQRAEINAPKATLTASTIKGILAHRMAFHYRCIKNEFVDENAEWLDQARPDALDRLLGSVSGPDSGQAGLLFFEDAELNYEQTQVRQHNSIDRFTGGVRDGALFNEQVIYQPDIEFSIYAVDNVFADDEDTKNALKLTLADLAEGRLALGAYASKGHSYVHGNIVCMGELQGGDS</sequence>
<dbReference type="CDD" id="cd09726">
    <property type="entry name" value="RAMP_I_III"/>
    <property type="match status" value="2"/>
</dbReference>
<gene>
    <name evidence="3" type="ORF">IC617_07565</name>
</gene>
<dbReference type="AlphaFoldDB" id="A0A8J6QUN7"/>
<keyword evidence="1" id="KW-0051">Antiviral defense</keyword>
<accession>A0A8J6QUN7</accession>
<reference evidence="3" key="1">
    <citation type="submission" date="2020-09" db="EMBL/GenBank/DDBJ databases">
        <title>A novel bacterium of genus Neiella, isolated from South China Sea.</title>
        <authorList>
            <person name="Huang H."/>
            <person name="Mo K."/>
            <person name="Hu Y."/>
        </authorList>
    </citation>
    <scope>NUCLEOTIDE SEQUENCE</scope>
    <source>
        <strain evidence="3">HB171785</strain>
    </source>
</reference>
<dbReference type="Proteomes" id="UP000638014">
    <property type="component" value="Unassembled WGS sequence"/>
</dbReference>
<dbReference type="GO" id="GO:0051607">
    <property type="term" value="P:defense response to virus"/>
    <property type="evidence" value="ECO:0007669"/>
    <property type="project" value="UniProtKB-KW"/>
</dbReference>
<dbReference type="PANTHER" id="PTHR35579">
    <property type="entry name" value="CRISPR SYSTEM CMS ENDORIBONUCLEASE CSM3"/>
    <property type="match status" value="1"/>
</dbReference>
<dbReference type="Pfam" id="PF03787">
    <property type="entry name" value="RAMPs"/>
    <property type="match status" value="2"/>
</dbReference>
<evidence type="ECO:0000256" key="1">
    <source>
        <dbReference type="ARBA" id="ARBA00023118"/>
    </source>
</evidence>
<feature type="domain" description="CRISPR type III-associated protein" evidence="2">
    <location>
        <begin position="13"/>
        <end position="168"/>
    </location>
</feature>
<proteinExistence type="predicted"/>
<dbReference type="InterPro" id="IPR005537">
    <property type="entry name" value="RAMP_III_fam"/>
</dbReference>
<feature type="domain" description="CRISPR type III-associated protein" evidence="2">
    <location>
        <begin position="261"/>
        <end position="418"/>
    </location>
</feature>